<organism evidence="3 4">
    <name type="scientific">Novosphingobium resinovorum</name>
    <dbReference type="NCBI Taxonomy" id="158500"/>
    <lineage>
        <taxon>Bacteria</taxon>
        <taxon>Pseudomonadati</taxon>
        <taxon>Pseudomonadota</taxon>
        <taxon>Alphaproteobacteria</taxon>
        <taxon>Sphingomonadales</taxon>
        <taxon>Sphingomonadaceae</taxon>
        <taxon>Novosphingobium</taxon>
    </lineage>
</organism>
<proteinExistence type="predicted"/>
<dbReference type="InterPro" id="IPR007569">
    <property type="entry name" value="DUF559"/>
</dbReference>
<dbReference type="InterPro" id="IPR011335">
    <property type="entry name" value="Restrct_endonuc-II-like"/>
</dbReference>
<dbReference type="PANTHER" id="PTHR38590">
    <property type="entry name" value="BLL0828 PROTEIN"/>
    <property type="match status" value="1"/>
</dbReference>
<dbReference type="Pfam" id="PF04480">
    <property type="entry name" value="DUF559"/>
    <property type="match status" value="1"/>
</dbReference>
<dbReference type="AlphaFoldDB" id="A0A031K3S5"/>
<sequence>MITGPRRSVKLARKLRSEMALPEVLLWRELRKRPADFKLRRQHPAGNFILDFYCAAASLAIEVDGFAHDSMRAADRDAARSHFLRSQGVATLRVTAKVVLEDVNVAVVRIVEVCRERLRRGQEARPVPLHHPADGPPPPPGEDGV</sequence>
<evidence type="ECO:0000256" key="1">
    <source>
        <dbReference type="SAM" id="MobiDB-lite"/>
    </source>
</evidence>
<feature type="compositionally biased region" description="Pro residues" evidence="1">
    <location>
        <begin position="134"/>
        <end position="145"/>
    </location>
</feature>
<accession>A0A031K3S5</accession>
<comment type="caution">
    <text evidence="3">The sequence shown here is derived from an EMBL/GenBank/DDBJ whole genome shotgun (WGS) entry which is preliminary data.</text>
</comment>
<protein>
    <recommendedName>
        <fullName evidence="2">DUF559 domain-containing protein</fullName>
    </recommendedName>
</protein>
<dbReference type="PANTHER" id="PTHR38590:SF1">
    <property type="entry name" value="BLL0828 PROTEIN"/>
    <property type="match status" value="1"/>
</dbReference>
<reference evidence="3 4" key="1">
    <citation type="submission" date="2014-03" db="EMBL/GenBank/DDBJ databases">
        <title>Whole genome sequence of Novosphingobium resinovorum KF1.</title>
        <authorList>
            <person name="Gan H.M."/>
            <person name="Gan H.Y."/>
            <person name="Chew T.H."/>
            <person name="Savka M.A."/>
        </authorList>
    </citation>
    <scope>NUCLEOTIDE SEQUENCE [LARGE SCALE GENOMIC DNA]</scope>
    <source>
        <strain evidence="3 4">KF1</strain>
    </source>
</reference>
<dbReference type="Gene3D" id="3.40.960.10">
    <property type="entry name" value="VSR Endonuclease"/>
    <property type="match status" value="1"/>
</dbReference>
<evidence type="ECO:0000259" key="2">
    <source>
        <dbReference type="Pfam" id="PF04480"/>
    </source>
</evidence>
<evidence type="ECO:0000313" key="4">
    <source>
        <dbReference type="Proteomes" id="UP000024329"/>
    </source>
</evidence>
<feature type="domain" description="DUF559" evidence="2">
    <location>
        <begin position="9"/>
        <end position="114"/>
    </location>
</feature>
<dbReference type="eggNOG" id="COG2852">
    <property type="taxonomic scope" value="Bacteria"/>
</dbReference>
<dbReference type="SUPFAM" id="SSF52980">
    <property type="entry name" value="Restriction endonuclease-like"/>
    <property type="match status" value="1"/>
</dbReference>
<name>A0A031K3S5_9SPHN</name>
<evidence type="ECO:0000313" key="3">
    <source>
        <dbReference type="EMBL" id="EZP84626.1"/>
    </source>
</evidence>
<feature type="region of interest" description="Disordered" evidence="1">
    <location>
        <begin position="124"/>
        <end position="145"/>
    </location>
</feature>
<dbReference type="PATRIC" id="fig|158500.4.peg.393"/>
<dbReference type="EMBL" id="JFYZ01000001">
    <property type="protein sequence ID" value="EZP84626.1"/>
    <property type="molecule type" value="Genomic_DNA"/>
</dbReference>
<dbReference type="InterPro" id="IPR047216">
    <property type="entry name" value="Endonuclease_DUF559_bact"/>
</dbReference>
<dbReference type="RefSeq" id="WP_036522639.1">
    <property type="nucleotide sequence ID" value="NZ_JFYZ01000001.1"/>
</dbReference>
<dbReference type="Proteomes" id="UP000024329">
    <property type="component" value="Unassembled WGS sequence"/>
</dbReference>
<gene>
    <name evidence="3" type="ORF">BV97_00382</name>
</gene>
<dbReference type="CDD" id="cd01038">
    <property type="entry name" value="Endonuclease_DUF559"/>
    <property type="match status" value="1"/>
</dbReference>